<organism evidence="6 7">
    <name type="scientific">Sphingobacterium suaedae</name>
    <dbReference type="NCBI Taxonomy" id="1686402"/>
    <lineage>
        <taxon>Bacteria</taxon>
        <taxon>Pseudomonadati</taxon>
        <taxon>Bacteroidota</taxon>
        <taxon>Sphingobacteriia</taxon>
        <taxon>Sphingobacteriales</taxon>
        <taxon>Sphingobacteriaceae</taxon>
        <taxon>Sphingobacterium</taxon>
    </lineage>
</organism>
<dbReference type="EC" id="2.4.1.325" evidence="6"/>
<dbReference type="GO" id="GO:0102031">
    <property type="term" value="F:4-acetamido-4,6-dideoxy-D-galactose transferase activity"/>
    <property type="evidence" value="ECO:0007669"/>
    <property type="project" value="UniProtKB-EC"/>
</dbReference>
<protein>
    <submittedName>
        <fullName evidence="6">TDP-N-acetylfucosamine:lipid II N-acetylfucosaminyltransferase</fullName>
        <ecNumber evidence="6">2.4.1.325</ecNumber>
    </submittedName>
</protein>
<evidence type="ECO:0000313" key="7">
    <source>
        <dbReference type="Proteomes" id="UP001597545"/>
    </source>
</evidence>
<name>A0ABW5KN20_9SPHI</name>
<evidence type="ECO:0000256" key="2">
    <source>
        <dbReference type="ARBA" id="ARBA00022519"/>
    </source>
</evidence>
<proteinExistence type="predicted"/>
<evidence type="ECO:0000256" key="4">
    <source>
        <dbReference type="ARBA" id="ARBA00022679"/>
    </source>
</evidence>
<sequence>MNKKTKKNLHLLHDDKFTNGAIAQFETSYPGENFYVILQSGNGSLVFTEPGEDCLVINLRDRKWEDKIATIVQRYMSANLFVHYIDSYKAAMVRSLLAQFELKLYWIFYGGDLYGFLEEHRGYQLYDRPRDRPSIAFFDRLIKKWKYLFWFGISPNNAIQECFLACDYFCFWNENDFELFTNYFPSKAKFKSFIYYHALGNADFFSNAEKKYIMVNHASSPSGNHLTILKKLKERKLTAIPYTILLPLSYGDSNYAEEVIKAYNNVFPDRLEALRNFLPLHAYQQRLSEISSAIFGMRRQEAAGNIFQLLNLGARVFLREENSLLKWLLDRKFIVFSLENDLRSVDDLKPLSVEEVAYNRARYQLYFNAIVYKNMMDQLLEE</sequence>
<dbReference type="RefSeq" id="WP_380906557.1">
    <property type="nucleotide sequence ID" value="NZ_JBHUEG010000018.1"/>
</dbReference>
<evidence type="ECO:0000256" key="5">
    <source>
        <dbReference type="ARBA" id="ARBA00023136"/>
    </source>
</evidence>
<comment type="caution">
    <text evidence="6">The sequence shown here is derived from an EMBL/GenBank/DDBJ whole genome shotgun (WGS) entry which is preliminary data.</text>
</comment>
<keyword evidence="5" id="KW-0472">Membrane</keyword>
<keyword evidence="7" id="KW-1185">Reference proteome</keyword>
<evidence type="ECO:0000256" key="1">
    <source>
        <dbReference type="ARBA" id="ARBA00022475"/>
    </source>
</evidence>
<keyword evidence="2" id="KW-0997">Cell inner membrane</keyword>
<dbReference type="Pfam" id="PF07429">
    <property type="entry name" value="Glyco_transf_56"/>
    <property type="match status" value="1"/>
</dbReference>
<evidence type="ECO:0000313" key="6">
    <source>
        <dbReference type="EMBL" id="MFD2550147.1"/>
    </source>
</evidence>
<reference evidence="7" key="1">
    <citation type="journal article" date="2019" name="Int. J. Syst. Evol. Microbiol.">
        <title>The Global Catalogue of Microorganisms (GCM) 10K type strain sequencing project: providing services to taxonomists for standard genome sequencing and annotation.</title>
        <authorList>
            <consortium name="The Broad Institute Genomics Platform"/>
            <consortium name="The Broad Institute Genome Sequencing Center for Infectious Disease"/>
            <person name="Wu L."/>
            <person name="Ma J."/>
        </authorList>
    </citation>
    <scope>NUCLEOTIDE SEQUENCE [LARGE SCALE GENOMIC DNA]</scope>
    <source>
        <strain evidence="7">KCTC 42662</strain>
    </source>
</reference>
<dbReference type="InterPro" id="IPR009993">
    <property type="entry name" value="WecF"/>
</dbReference>
<keyword evidence="3 6" id="KW-0328">Glycosyltransferase</keyword>
<accession>A0ABW5KN20</accession>
<evidence type="ECO:0000256" key="3">
    <source>
        <dbReference type="ARBA" id="ARBA00022676"/>
    </source>
</evidence>
<dbReference type="EMBL" id="JBHULR010000021">
    <property type="protein sequence ID" value="MFD2550147.1"/>
    <property type="molecule type" value="Genomic_DNA"/>
</dbReference>
<gene>
    <name evidence="6" type="ORF">ACFSR5_21055</name>
</gene>
<keyword evidence="1" id="KW-1003">Cell membrane</keyword>
<dbReference type="Proteomes" id="UP001597545">
    <property type="component" value="Unassembled WGS sequence"/>
</dbReference>
<keyword evidence="4 6" id="KW-0808">Transferase</keyword>